<evidence type="ECO:0000313" key="8">
    <source>
        <dbReference type="Proteomes" id="UP000033220"/>
    </source>
</evidence>
<dbReference type="PANTHER" id="PTHR30614">
    <property type="entry name" value="MEMBRANE COMPONENT OF AMINO ACID ABC TRANSPORTER"/>
    <property type="match status" value="1"/>
</dbReference>
<dbReference type="InterPro" id="IPR035906">
    <property type="entry name" value="MetI-like_sf"/>
</dbReference>
<accession>H6SQ48</accession>
<evidence type="ECO:0000256" key="3">
    <source>
        <dbReference type="ARBA" id="ARBA00022989"/>
    </source>
</evidence>
<evidence type="ECO:0000256" key="4">
    <source>
        <dbReference type="ARBA" id="ARBA00023136"/>
    </source>
</evidence>
<evidence type="ECO:0000313" key="7">
    <source>
        <dbReference type="EMBL" id="CCG09567.1"/>
    </source>
</evidence>
<reference evidence="7 8" key="1">
    <citation type="submission" date="2012-02" db="EMBL/GenBank/DDBJ databases">
        <title>Shotgun genome sequence of Phaeospirillum photometricum DSM 122.</title>
        <authorList>
            <person name="Duquesne K."/>
            <person name="Sturgis J."/>
        </authorList>
    </citation>
    <scope>NUCLEOTIDE SEQUENCE [LARGE SCALE GENOMIC DNA]</scope>
    <source>
        <strain evidence="8">DSM122</strain>
    </source>
</reference>
<gene>
    <name evidence="7" type="primary">aapQ</name>
    <name evidence="7" type="ORF">RSPPHO_02941</name>
</gene>
<feature type="transmembrane region" description="Helical" evidence="5">
    <location>
        <begin position="129"/>
        <end position="148"/>
    </location>
</feature>
<evidence type="ECO:0000256" key="1">
    <source>
        <dbReference type="ARBA" id="ARBA00004651"/>
    </source>
</evidence>
<dbReference type="STRING" id="1150469.RSPPHO_02941"/>
<dbReference type="Pfam" id="PF00528">
    <property type="entry name" value="BPD_transp_1"/>
    <property type="match status" value="1"/>
</dbReference>
<dbReference type="CDD" id="cd06261">
    <property type="entry name" value="TM_PBP2"/>
    <property type="match status" value="1"/>
</dbReference>
<organism evidence="7 8">
    <name type="scientific">Pararhodospirillum photometricum DSM 122</name>
    <dbReference type="NCBI Taxonomy" id="1150469"/>
    <lineage>
        <taxon>Bacteria</taxon>
        <taxon>Pseudomonadati</taxon>
        <taxon>Pseudomonadota</taxon>
        <taxon>Alphaproteobacteria</taxon>
        <taxon>Rhodospirillales</taxon>
        <taxon>Rhodospirillaceae</taxon>
        <taxon>Pararhodospirillum</taxon>
    </lineage>
</organism>
<dbReference type="AlphaFoldDB" id="H6SQ48"/>
<comment type="subcellular location">
    <subcellularLocation>
        <location evidence="1 5">Cell membrane</location>
        <topology evidence="1 5">Multi-pass membrane protein</topology>
    </subcellularLocation>
</comment>
<feature type="domain" description="ABC transmembrane type-1" evidence="6">
    <location>
        <begin position="1"/>
        <end position="148"/>
    </location>
</feature>
<keyword evidence="5" id="KW-0813">Transport</keyword>
<protein>
    <submittedName>
        <fullName evidence="7">General L-amino acid transport system permease protein AapQ</fullName>
    </submittedName>
</protein>
<comment type="caution">
    <text evidence="5">Lacks conserved residue(s) required for the propagation of feature annotation.</text>
</comment>
<dbReference type="EMBL" id="HE663493">
    <property type="protein sequence ID" value="CCG09567.1"/>
    <property type="molecule type" value="Genomic_DNA"/>
</dbReference>
<dbReference type="SUPFAM" id="SSF161098">
    <property type="entry name" value="MetI-like"/>
    <property type="match status" value="1"/>
</dbReference>
<dbReference type="eggNOG" id="COG0765">
    <property type="taxonomic scope" value="Bacteria"/>
</dbReference>
<dbReference type="Gene3D" id="1.10.3720.10">
    <property type="entry name" value="MetI-like"/>
    <property type="match status" value="1"/>
</dbReference>
<dbReference type="InterPro" id="IPR043429">
    <property type="entry name" value="ArtM/GltK/GlnP/TcyL/YhdX-like"/>
</dbReference>
<keyword evidence="2 5" id="KW-0812">Transmembrane</keyword>
<dbReference type="PANTHER" id="PTHR30614:SF47">
    <property type="entry name" value="ABC TRANSPORTER PERMEASE"/>
    <property type="match status" value="1"/>
</dbReference>
<evidence type="ECO:0000259" key="6">
    <source>
        <dbReference type="PROSITE" id="PS50928"/>
    </source>
</evidence>
<evidence type="ECO:0000256" key="2">
    <source>
        <dbReference type="ARBA" id="ARBA00022692"/>
    </source>
</evidence>
<keyword evidence="8" id="KW-1185">Reference proteome</keyword>
<dbReference type="GO" id="GO:0055085">
    <property type="term" value="P:transmembrane transport"/>
    <property type="evidence" value="ECO:0007669"/>
    <property type="project" value="InterPro"/>
</dbReference>
<name>H6SQ48_PARPM</name>
<keyword evidence="4 5" id="KW-0472">Membrane</keyword>
<dbReference type="InterPro" id="IPR000515">
    <property type="entry name" value="MetI-like"/>
</dbReference>
<dbReference type="GO" id="GO:0005886">
    <property type="term" value="C:plasma membrane"/>
    <property type="evidence" value="ECO:0007669"/>
    <property type="project" value="UniProtKB-SubCell"/>
</dbReference>
<dbReference type="Proteomes" id="UP000033220">
    <property type="component" value="Chromosome DSM 122"/>
</dbReference>
<dbReference type="KEGG" id="rpm:RSPPHO_02941"/>
<sequence length="165" mass="17774">MPRPLRRWLQDKADVVALPGDVILLSPEALTAVWALAVFTAVYLAEEIRAGLGAVPAGQREAAQSQGLGSWQALCLVLLPQALANARQPVIGQYLNLMKLSSFASAIGLAEITYQVRQIESFNAHALEAFAVGTALYLGLGLILARVLDHGRPRWQGAEARRHGL</sequence>
<dbReference type="PROSITE" id="PS50928">
    <property type="entry name" value="ABC_TM1"/>
    <property type="match status" value="1"/>
</dbReference>
<proteinExistence type="inferred from homology"/>
<dbReference type="PATRIC" id="fig|1150469.3.peg.3319"/>
<comment type="similarity">
    <text evidence="5">Belongs to the binding-protein-dependent transport system permease family.</text>
</comment>
<dbReference type="GO" id="GO:0006865">
    <property type="term" value="P:amino acid transport"/>
    <property type="evidence" value="ECO:0007669"/>
    <property type="project" value="TreeGrafter"/>
</dbReference>
<keyword evidence="3 5" id="KW-1133">Transmembrane helix</keyword>
<evidence type="ECO:0000256" key="5">
    <source>
        <dbReference type="RuleBase" id="RU363032"/>
    </source>
</evidence>
<dbReference type="HOGENOM" id="CLU_125360_0_0_5"/>